<dbReference type="SUPFAM" id="SSF53098">
    <property type="entry name" value="Ribonuclease H-like"/>
    <property type="match status" value="1"/>
</dbReference>
<organism evidence="2 3">
    <name type="scientific">Priapulus caudatus</name>
    <name type="common">Priapulid worm</name>
    <dbReference type="NCBI Taxonomy" id="37621"/>
    <lineage>
        <taxon>Eukaryota</taxon>
        <taxon>Metazoa</taxon>
        <taxon>Ecdysozoa</taxon>
        <taxon>Scalidophora</taxon>
        <taxon>Priapulida</taxon>
        <taxon>Priapulimorpha</taxon>
        <taxon>Priapulimorphida</taxon>
        <taxon>Priapulidae</taxon>
        <taxon>Priapulus</taxon>
    </lineage>
</organism>
<dbReference type="InterPro" id="IPR012337">
    <property type="entry name" value="RNaseH-like_sf"/>
</dbReference>
<evidence type="ECO:0000313" key="3">
    <source>
        <dbReference type="RefSeq" id="XP_014676821.1"/>
    </source>
</evidence>
<dbReference type="GeneID" id="106816716"/>
<dbReference type="Proteomes" id="UP000695022">
    <property type="component" value="Unplaced"/>
</dbReference>
<accession>A0ABM1EXA0</accession>
<dbReference type="Pfam" id="PF00665">
    <property type="entry name" value="rve"/>
    <property type="match status" value="1"/>
</dbReference>
<dbReference type="PANTHER" id="PTHR37984">
    <property type="entry name" value="PROTEIN CBG26694"/>
    <property type="match status" value="1"/>
</dbReference>
<keyword evidence="2" id="KW-1185">Reference proteome</keyword>
<dbReference type="PANTHER" id="PTHR37984:SF7">
    <property type="entry name" value="INTEGRASE CATALYTIC DOMAIN-CONTAINING PROTEIN"/>
    <property type="match status" value="1"/>
</dbReference>
<dbReference type="RefSeq" id="XP_014676821.1">
    <property type="nucleotide sequence ID" value="XM_014821335.1"/>
</dbReference>
<protein>
    <submittedName>
        <fullName evidence="3">Uncharacterized protein K02A2.6-like</fullName>
    </submittedName>
</protein>
<name>A0ABM1EXA0_PRICU</name>
<reference evidence="3" key="1">
    <citation type="submission" date="2025-08" db="UniProtKB">
        <authorList>
            <consortium name="RefSeq"/>
        </authorList>
    </citation>
    <scope>IDENTIFICATION</scope>
</reference>
<dbReference type="InterPro" id="IPR036397">
    <property type="entry name" value="RNaseH_sf"/>
</dbReference>
<dbReference type="PROSITE" id="PS50994">
    <property type="entry name" value="INTEGRASE"/>
    <property type="match status" value="1"/>
</dbReference>
<sequence>MISVSKSRYVEIKEKTQSELQTLYQVISNGWPDNRSEAPAEVKQYWDSRIQNCSKCAEYQNKQRAEPLMPTVTPDLPYTMVGCDLFDFQLSKYLLLVDYYSTYIDVVELSSTTTSLITNAMKQIFACHGIPLRIRSDNGPQFSSTEFNKFCQAYGIEHQTSSPHFQSSNREAERAIQTVKRLWSKAENKYLTLLDYRTTPLEGIKLSPAQLLMGRRPRNTLPASTEILKPRIDNAIVVKEHFIKRRQNKRSIMTLGEV</sequence>
<gene>
    <name evidence="3" type="primary">LOC106816716</name>
</gene>
<proteinExistence type="predicted"/>
<evidence type="ECO:0000259" key="1">
    <source>
        <dbReference type="PROSITE" id="PS50994"/>
    </source>
</evidence>
<evidence type="ECO:0000313" key="2">
    <source>
        <dbReference type="Proteomes" id="UP000695022"/>
    </source>
</evidence>
<dbReference type="InterPro" id="IPR050951">
    <property type="entry name" value="Retrovirus_Pol_polyprotein"/>
</dbReference>
<feature type="domain" description="Integrase catalytic" evidence="1">
    <location>
        <begin position="63"/>
        <end position="232"/>
    </location>
</feature>
<dbReference type="Gene3D" id="3.30.420.10">
    <property type="entry name" value="Ribonuclease H-like superfamily/Ribonuclease H"/>
    <property type="match status" value="1"/>
</dbReference>
<dbReference type="InterPro" id="IPR001584">
    <property type="entry name" value="Integrase_cat-core"/>
</dbReference>